<evidence type="ECO:0000313" key="2">
    <source>
        <dbReference type="Proteomes" id="UP000017559"/>
    </source>
</evidence>
<protein>
    <submittedName>
        <fullName evidence="1">Uncharacterized protein</fullName>
    </submittedName>
</protein>
<evidence type="ECO:0000313" key="1">
    <source>
        <dbReference type="EMBL" id="ESK89125.1"/>
    </source>
</evidence>
<dbReference type="AlphaFoldDB" id="V2X9K6"/>
<dbReference type="Proteomes" id="UP000017559">
    <property type="component" value="Unassembled WGS sequence"/>
</dbReference>
<dbReference type="EMBL" id="AWSO01000587">
    <property type="protein sequence ID" value="ESK89125.1"/>
    <property type="molecule type" value="Genomic_DNA"/>
</dbReference>
<organism evidence="1 2">
    <name type="scientific">Moniliophthora roreri (strain MCA 2997)</name>
    <name type="common">Cocoa frosty pod rot fungus</name>
    <name type="synonym">Crinipellis roreri</name>
    <dbReference type="NCBI Taxonomy" id="1381753"/>
    <lineage>
        <taxon>Eukaryota</taxon>
        <taxon>Fungi</taxon>
        <taxon>Dikarya</taxon>
        <taxon>Basidiomycota</taxon>
        <taxon>Agaricomycotina</taxon>
        <taxon>Agaricomycetes</taxon>
        <taxon>Agaricomycetidae</taxon>
        <taxon>Agaricales</taxon>
        <taxon>Marasmiineae</taxon>
        <taxon>Marasmiaceae</taxon>
        <taxon>Moniliophthora</taxon>
    </lineage>
</organism>
<comment type="caution">
    <text evidence="1">The sequence shown here is derived from an EMBL/GenBank/DDBJ whole genome shotgun (WGS) entry which is preliminary data.</text>
</comment>
<sequence>MAAVTKSIWSRTAFDESHHRKVSQRRHDSSGFPWLSTLNGIEFRVVQEFGWGMSTDTHRPDGFHSVKGVFPRKPTQAVTLV</sequence>
<accession>V2X9K6</accession>
<proteinExistence type="predicted"/>
<gene>
    <name evidence="1" type="ORF">Moror_5298</name>
</gene>
<reference evidence="1 2" key="1">
    <citation type="journal article" date="2014" name="BMC Genomics">
        <title>Genome and secretome analysis of the hemibiotrophic fungal pathogen, Moniliophthora roreri, which causes frosty pod rot disease of cacao: mechanisms of the biotrophic and necrotrophic phases.</title>
        <authorList>
            <person name="Meinhardt L.W."/>
            <person name="Costa G.G.L."/>
            <person name="Thomazella D.P.T."/>
            <person name="Teixeira P.J.P.L."/>
            <person name="Carazzolle M.F."/>
            <person name="Schuster S.C."/>
            <person name="Carlson J.E."/>
            <person name="Guiltinan M.J."/>
            <person name="Mieczkowski P."/>
            <person name="Farmer A."/>
            <person name="Ramaraj T."/>
            <person name="Crozier J."/>
            <person name="Davis R.E."/>
            <person name="Shao J."/>
            <person name="Melnick R.L."/>
            <person name="Pereira G.A.G."/>
            <person name="Bailey B.A."/>
        </authorList>
    </citation>
    <scope>NUCLEOTIDE SEQUENCE [LARGE SCALE GENOMIC DNA]</scope>
    <source>
        <strain evidence="1 2">MCA 2997</strain>
    </source>
</reference>
<dbReference type="HOGENOM" id="CLU_2574410_0_0_1"/>
<dbReference type="KEGG" id="mrr:Moror_5298"/>
<name>V2X9K6_MONRO</name>
<keyword evidence="2" id="KW-1185">Reference proteome</keyword>